<dbReference type="SMART" id="SM00530">
    <property type="entry name" value="HTH_XRE"/>
    <property type="match status" value="1"/>
</dbReference>
<protein>
    <submittedName>
        <fullName evidence="3">Transcriptional regulator</fullName>
    </submittedName>
</protein>
<dbReference type="InterPro" id="IPR050807">
    <property type="entry name" value="TransReg_Diox_bact_type"/>
</dbReference>
<dbReference type="EMBL" id="PXZM01000014">
    <property type="protein sequence ID" value="PSJ96645.1"/>
    <property type="molecule type" value="Genomic_DNA"/>
</dbReference>
<proteinExistence type="predicted"/>
<dbReference type="PROSITE" id="PS50943">
    <property type="entry name" value="HTH_CROC1"/>
    <property type="match status" value="1"/>
</dbReference>
<reference evidence="3 4" key="1">
    <citation type="submission" date="2018-03" db="EMBL/GenBank/DDBJ databases">
        <title>Brevisbacillus phylogenomics.</title>
        <authorList>
            <person name="Dunlap C."/>
        </authorList>
    </citation>
    <scope>NUCLEOTIDE SEQUENCE [LARGE SCALE GENOMIC DNA]</scope>
    <source>
        <strain evidence="3 4">NRRL NRS-1210</strain>
    </source>
</reference>
<evidence type="ECO:0000259" key="2">
    <source>
        <dbReference type="PROSITE" id="PS50943"/>
    </source>
</evidence>
<dbReference type="PANTHER" id="PTHR46797">
    <property type="entry name" value="HTH-TYPE TRANSCRIPTIONAL REGULATOR"/>
    <property type="match status" value="1"/>
</dbReference>
<keyword evidence="4" id="KW-1185">Reference proteome</keyword>
<dbReference type="GO" id="GO:0003677">
    <property type="term" value="F:DNA binding"/>
    <property type="evidence" value="ECO:0007669"/>
    <property type="project" value="UniProtKB-KW"/>
</dbReference>
<dbReference type="CDD" id="cd00093">
    <property type="entry name" value="HTH_XRE"/>
    <property type="match status" value="1"/>
</dbReference>
<dbReference type="GO" id="GO:0003700">
    <property type="term" value="F:DNA-binding transcription factor activity"/>
    <property type="evidence" value="ECO:0007669"/>
    <property type="project" value="TreeGrafter"/>
</dbReference>
<feature type="domain" description="HTH cro/C1-type" evidence="2">
    <location>
        <begin position="23"/>
        <end position="77"/>
    </location>
</feature>
<dbReference type="Pfam" id="PF01381">
    <property type="entry name" value="HTH_3"/>
    <property type="match status" value="1"/>
</dbReference>
<evidence type="ECO:0000256" key="1">
    <source>
        <dbReference type="ARBA" id="ARBA00023125"/>
    </source>
</evidence>
<keyword evidence="1" id="KW-0238">DNA-binding</keyword>
<dbReference type="PANTHER" id="PTHR46797:SF24">
    <property type="entry name" value="DNA-BINDING PHAGE PROTEIN"/>
    <property type="match status" value="1"/>
</dbReference>
<dbReference type="SUPFAM" id="SSF47413">
    <property type="entry name" value="lambda repressor-like DNA-binding domains"/>
    <property type="match status" value="1"/>
</dbReference>
<name>A0A2P7VBR9_9BACL</name>
<dbReference type="InterPro" id="IPR001387">
    <property type="entry name" value="Cro/C1-type_HTH"/>
</dbReference>
<sequence>MTCLLFKRGGFMAGLINQIGKQIRILRKNRGLTQEQLGEIVKLPQSYIGGVERGEKNISIETRERFILALKVSPSEVFGTELPSDKEKILDLLKVLLQNRSLKEIEIIYNLSKDVLSAFDAKSAD</sequence>
<evidence type="ECO:0000313" key="3">
    <source>
        <dbReference type="EMBL" id="PSJ96645.1"/>
    </source>
</evidence>
<organism evidence="3 4">
    <name type="scientific">Brevibacillus fortis</name>
    <dbReference type="NCBI Taxonomy" id="2126352"/>
    <lineage>
        <taxon>Bacteria</taxon>
        <taxon>Bacillati</taxon>
        <taxon>Bacillota</taxon>
        <taxon>Bacilli</taxon>
        <taxon>Bacillales</taxon>
        <taxon>Paenibacillaceae</taxon>
        <taxon>Brevibacillus</taxon>
    </lineage>
</organism>
<gene>
    <name evidence="3" type="ORF">C7R93_10700</name>
</gene>
<evidence type="ECO:0000313" key="4">
    <source>
        <dbReference type="Proteomes" id="UP000240419"/>
    </source>
</evidence>
<dbReference type="InterPro" id="IPR010982">
    <property type="entry name" value="Lambda_DNA-bd_dom_sf"/>
</dbReference>
<comment type="caution">
    <text evidence="3">The sequence shown here is derived from an EMBL/GenBank/DDBJ whole genome shotgun (WGS) entry which is preliminary data.</text>
</comment>
<accession>A0A2P7VBR9</accession>
<dbReference type="Gene3D" id="1.10.260.40">
    <property type="entry name" value="lambda repressor-like DNA-binding domains"/>
    <property type="match status" value="1"/>
</dbReference>
<dbReference type="AlphaFoldDB" id="A0A2P7VBR9"/>
<dbReference type="GO" id="GO:0005829">
    <property type="term" value="C:cytosol"/>
    <property type="evidence" value="ECO:0007669"/>
    <property type="project" value="TreeGrafter"/>
</dbReference>
<dbReference type="Proteomes" id="UP000240419">
    <property type="component" value="Unassembled WGS sequence"/>
</dbReference>